<dbReference type="GO" id="GO:0016758">
    <property type="term" value="F:hexosyltransferase activity"/>
    <property type="evidence" value="ECO:0007669"/>
    <property type="project" value="InterPro"/>
</dbReference>
<evidence type="ECO:0000313" key="4">
    <source>
        <dbReference type="EMBL" id="KAA2260473.1"/>
    </source>
</evidence>
<dbReference type="GO" id="GO:0017000">
    <property type="term" value="P:antibiotic biosynthetic process"/>
    <property type="evidence" value="ECO:0007669"/>
    <property type="project" value="UniProtKB-ARBA"/>
</dbReference>
<protein>
    <submittedName>
        <fullName evidence="4">UDP glycosyltransferase</fullName>
    </submittedName>
</protein>
<dbReference type="InterPro" id="IPR050426">
    <property type="entry name" value="Glycosyltransferase_28"/>
</dbReference>
<evidence type="ECO:0000256" key="2">
    <source>
        <dbReference type="ARBA" id="ARBA00022679"/>
    </source>
</evidence>
<evidence type="ECO:0000256" key="1">
    <source>
        <dbReference type="ARBA" id="ARBA00009995"/>
    </source>
</evidence>
<comment type="similarity">
    <text evidence="1">Belongs to the UDP-glycosyltransferase family.</text>
</comment>
<dbReference type="Gene3D" id="3.40.50.2000">
    <property type="entry name" value="Glycogen Phosphorylase B"/>
    <property type="match status" value="2"/>
</dbReference>
<name>A0A5B2XB70_9PSEU</name>
<dbReference type="NCBIfam" id="TIGR01426">
    <property type="entry name" value="MGT"/>
    <property type="match status" value="1"/>
</dbReference>
<dbReference type="InterPro" id="IPR010610">
    <property type="entry name" value="EryCIII-like_C"/>
</dbReference>
<dbReference type="InterPro" id="IPR002213">
    <property type="entry name" value="UDP_glucos_trans"/>
</dbReference>
<dbReference type="Pfam" id="PF06722">
    <property type="entry name" value="EryCIII-like_C"/>
    <property type="match status" value="1"/>
</dbReference>
<dbReference type="EMBL" id="VUOB01000036">
    <property type="protein sequence ID" value="KAA2260473.1"/>
    <property type="molecule type" value="Genomic_DNA"/>
</dbReference>
<accession>A0A5B2XB70</accession>
<proteinExistence type="inferred from homology"/>
<reference evidence="4 5" key="2">
    <citation type="submission" date="2019-09" db="EMBL/GenBank/DDBJ databases">
        <authorList>
            <person name="Jin C."/>
        </authorList>
    </citation>
    <scope>NUCLEOTIDE SEQUENCE [LARGE SCALE GENOMIC DNA]</scope>
    <source>
        <strain evidence="4 5">AN110305</strain>
    </source>
</reference>
<dbReference type="GO" id="GO:0008194">
    <property type="term" value="F:UDP-glycosyltransferase activity"/>
    <property type="evidence" value="ECO:0007669"/>
    <property type="project" value="InterPro"/>
</dbReference>
<dbReference type="SUPFAM" id="SSF53756">
    <property type="entry name" value="UDP-Glycosyltransferase/glycogen phosphorylase"/>
    <property type="match status" value="1"/>
</dbReference>
<organism evidence="4 5">
    <name type="scientific">Solihabitans fulvus</name>
    <dbReference type="NCBI Taxonomy" id="1892852"/>
    <lineage>
        <taxon>Bacteria</taxon>
        <taxon>Bacillati</taxon>
        <taxon>Actinomycetota</taxon>
        <taxon>Actinomycetes</taxon>
        <taxon>Pseudonocardiales</taxon>
        <taxon>Pseudonocardiaceae</taxon>
        <taxon>Solihabitans</taxon>
    </lineage>
</organism>
<keyword evidence="5" id="KW-1185">Reference proteome</keyword>
<gene>
    <name evidence="4" type="ORF">F0L68_20185</name>
</gene>
<dbReference type="CDD" id="cd03784">
    <property type="entry name" value="GT1_Gtf-like"/>
    <property type="match status" value="1"/>
</dbReference>
<keyword evidence="2 4" id="KW-0808">Transferase</keyword>
<dbReference type="PANTHER" id="PTHR48050:SF13">
    <property type="entry name" value="STEROL 3-BETA-GLUCOSYLTRANSFERASE UGT80A2"/>
    <property type="match status" value="1"/>
</dbReference>
<evidence type="ECO:0000313" key="5">
    <source>
        <dbReference type="Proteomes" id="UP000323454"/>
    </source>
</evidence>
<dbReference type="FunFam" id="3.40.50.2000:FF:000072">
    <property type="entry name" value="Glycosyl transferase"/>
    <property type="match status" value="1"/>
</dbReference>
<reference evidence="4 5" key="1">
    <citation type="submission" date="2019-09" db="EMBL/GenBank/DDBJ databases">
        <title>Goodfellowia gen. nov., a new genus of the Pseudonocardineae related to Actinoalloteichus, containing Goodfellowia coeruleoviolacea gen. nov., comb. nov. gen. nov., comb. nov.</title>
        <authorList>
            <person name="Labeda D."/>
        </authorList>
    </citation>
    <scope>NUCLEOTIDE SEQUENCE [LARGE SCALE GENOMIC DNA]</scope>
    <source>
        <strain evidence="4 5">AN110305</strain>
    </source>
</reference>
<dbReference type="Proteomes" id="UP000323454">
    <property type="component" value="Unassembled WGS sequence"/>
</dbReference>
<dbReference type="OrthoDB" id="6620093at2"/>
<sequence>MIGCTAPSHVYPSLGLIGELVARGHRVSYAVGETLADLVRPTGAEVIAHPSLLPTGDAGWPDDPGTAMRIFLDDQIAALPLLTDRFDDDRPDLLLHDIGGLAAPVLGARYGVRPVQLSPTLVAWDGYEQDMAEILDAIRTSESGRDYHATCTAWLRDNGIEREAWDWLARPDDVLSLIPKAMQPNADRVPAGVRFVGPCLDPARLADRSWAPPTDGSRVLLVSFGTAYNDQLDVYRACLTAFADSDWHVVLAVGQHVDPVDLGQVPVGFEVHRTVPQLAVLASASAFVTHAGMGGCAEALWFGVPTVAIPQAVDQFGNAALLDQLGVGRHLPAAEVTPATLRSFVDDVAASRDVAARLAEIRAAVRATGGVDRAADAVESFLD</sequence>
<feature type="domain" description="Erythromycin biosynthesis protein CIII-like C-terminal" evidence="3">
    <location>
        <begin position="238"/>
        <end position="363"/>
    </location>
</feature>
<dbReference type="InterPro" id="IPR006326">
    <property type="entry name" value="UDPGT_MGT-like"/>
</dbReference>
<dbReference type="PANTHER" id="PTHR48050">
    <property type="entry name" value="STEROL 3-BETA-GLUCOSYLTRANSFERASE"/>
    <property type="match status" value="1"/>
</dbReference>
<dbReference type="AlphaFoldDB" id="A0A5B2XB70"/>
<comment type="caution">
    <text evidence="4">The sequence shown here is derived from an EMBL/GenBank/DDBJ whole genome shotgun (WGS) entry which is preliminary data.</text>
</comment>
<evidence type="ECO:0000259" key="3">
    <source>
        <dbReference type="Pfam" id="PF06722"/>
    </source>
</evidence>